<dbReference type="AlphaFoldDB" id="A0A645FU79"/>
<name>A0A645FU79_9ZZZZ</name>
<organism evidence="1">
    <name type="scientific">bioreactor metagenome</name>
    <dbReference type="NCBI Taxonomy" id="1076179"/>
    <lineage>
        <taxon>unclassified sequences</taxon>
        <taxon>metagenomes</taxon>
        <taxon>ecological metagenomes</taxon>
    </lineage>
</organism>
<comment type="caution">
    <text evidence="1">The sequence shown here is derived from an EMBL/GenBank/DDBJ whole genome shotgun (WGS) entry which is preliminary data.</text>
</comment>
<proteinExistence type="predicted"/>
<protein>
    <submittedName>
        <fullName evidence="1">Uncharacterized protein</fullName>
    </submittedName>
</protein>
<gene>
    <name evidence="1" type="ORF">SDC9_165373</name>
</gene>
<accession>A0A645FU79</accession>
<reference evidence="1" key="1">
    <citation type="submission" date="2019-08" db="EMBL/GenBank/DDBJ databases">
        <authorList>
            <person name="Kucharzyk K."/>
            <person name="Murdoch R.W."/>
            <person name="Higgins S."/>
            <person name="Loffler F."/>
        </authorList>
    </citation>
    <scope>NUCLEOTIDE SEQUENCE</scope>
</reference>
<sequence length="183" mass="20191">MSLVSGKGYAPFERRARDRLVAEAALDEADDFVVAFLRHDRVWVFLVEFEQRLGVLREAEEVCLFRHLRQRPVAIGAGLPLSHLRLGDVGLAGHAVPALIFPFVDVSGGHQAAEYLLHDPLMAWLGGPDKVVVLDVERDPQFLEVLHDLVAELLRRHAALFSDGLYLLAVFVGAGEEIAVLPA</sequence>
<dbReference type="EMBL" id="VSSQ01065266">
    <property type="protein sequence ID" value="MPN18015.1"/>
    <property type="molecule type" value="Genomic_DNA"/>
</dbReference>
<evidence type="ECO:0000313" key="1">
    <source>
        <dbReference type="EMBL" id="MPN18015.1"/>
    </source>
</evidence>